<accession>A0A0G1BZI8</accession>
<gene>
    <name evidence="2" type="ORF">UV02_C0006G0012</name>
</gene>
<comment type="caution">
    <text evidence="2">The sequence shown here is derived from an EMBL/GenBank/DDBJ whole genome shotgun (WGS) entry which is preliminary data.</text>
</comment>
<keyword evidence="1" id="KW-0472">Membrane</keyword>
<sequence>MTNIKSSCYCWIVLSVIIFGTVAFMLNLYQKTLTEISANSTFPDNNPGHRLFKNTYYEE</sequence>
<organism evidence="2 3">
    <name type="scientific">Candidatus Kuenenbacteria bacterium GW2011_GWA2_42_15</name>
    <dbReference type="NCBI Taxonomy" id="1618677"/>
    <lineage>
        <taxon>Bacteria</taxon>
        <taxon>Candidatus Kueneniibacteriota</taxon>
    </lineage>
</organism>
<dbReference type="Proteomes" id="UP000034516">
    <property type="component" value="Unassembled WGS sequence"/>
</dbReference>
<keyword evidence="1" id="KW-0812">Transmembrane</keyword>
<proteinExistence type="predicted"/>
<dbReference type="EMBL" id="LCCW01000006">
    <property type="protein sequence ID" value="KKS42858.1"/>
    <property type="molecule type" value="Genomic_DNA"/>
</dbReference>
<dbReference type="AlphaFoldDB" id="A0A0G1BZI8"/>
<name>A0A0G1BZI8_9BACT</name>
<keyword evidence="1" id="KW-1133">Transmembrane helix</keyword>
<evidence type="ECO:0000256" key="1">
    <source>
        <dbReference type="SAM" id="Phobius"/>
    </source>
</evidence>
<evidence type="ECO:0000313" key="3">
    <source>
        <dbReference type="Proteomes" id="UP000034516"/>
    </source>
</evidence>
<reference evidence="2 3" key="1">
    <citation type="journal article" date="2015" name="Nature">
        <title>rRNA introns, odd ribosomes, and small enigmatic genomes across a large radiation of phyla.</title>
        <authorList>
            <person name="Brown C.T."/>
            <person name="Hug L.A."/>
            <person name="Thomas B.C."/>
            <person name="Sharon I."/>
            <person name="Castelle C.J."/>
            <person name="Singh A."/>
            <person name="Wilkins M.J."/>
            <person name="Williams K.H."/>
            <person name="Banfield J.F."/>
        </authorList>
    </citation>
    <scope>NUCLEOTIDE SEQUENCE [LARGE SCALE GENOMIC DNA]</scope>
</reference>
<feature type="transmembrane region" description="Helical" evidence="1">
    <location>
        <begin position="9"/>
        <end position="29"/>
    </location>
</feature>
<evidence type="ECO:0000313" key="2">
    <source>
        <dbReference type="EMBL" id="KKS42858.1"/>
    </source>
</evidence>
<protein>
    <submittedName>
        <fullName evidence="2">Uncharacterized protein</fullName>
    </submittedName>
</protein>